<dbReference type="Gene3D" id="1.25.10.20">
    <property type="entry name" value="Vitellinogen, superhelical"/>
    <property type="match status" value="1"/>
</dbReference>
<name>A0AAD4R3R3_9BILA</name>
<feature type="domain" description="Vitellogenin" evidence="10">
    <location>
        <begin position="41"/>
        <end position="826"/>
    </location>
</feature>
<feature type="region of interest" description="Disordered" evidence="8">
    <location>
        <begin position="22"/>
        <end position="41"/>
    </location>
</feature>
<comment type="caution">
    <text evidence="7">Lacks conserved residue(s) required for the propagation of feature annotation.</text>
</comment>
<dbReference type="SMART" id="SM00216">
    <property type="entry name" value="VWD"/>
    <property type="match status" value="1"/>
</dbReference>
<gene>
    <name evidence="12" type="ORF">DdX_08813</name>
</gene>
<evidence type="ECO:0000256" key="8">
    <source>
        <dbReference type="SAM" id="MobiDB-lite"/>
    </source>
</evidence>
<keyword evidence="13" id="KW-1185">Reference proteome</keyword>
<feature type="region of interest" description="Disordered" evidence="8">
    <location>
        <begin position="870"/>
        <end position="916"/>
    </location>
</feature>
<feature type="compositionally biased region" description="Basic and acidic residues" evidence="8">
    <location>
        <begin position="1701"/>
        <end position="1716"/>
    </location>
</feature>
<evidence type="ECO:0000256" key="5">
    <source>
        <dbReference type="ARBA" id="ARBA00023157"/>
    </source>
</evidence>
<dbReference type="SMART" id="SM01169">
    <property type="entry name" value="DUF1943"/>
    <property type="match status" value="1"/>
</dbReference>
<dbReference type="SMART" id="SM00638">
    <property type="entry name" value="LPD_N"/>
    <property type="match status" value="1"/>
</dbReference>
<feature type="region of interest" description="Disordered" evidence="8">
    <location>
        <begin position="184"/>
        <end position="210"/>
    </location>
</feature>
<dbReference type="InterPro" id="IPR001747">
    <property type="entry name" value="Vitellogenin_N"/>
</dbReference>
<accession>A0AAD4R3R3</accession>
<feature type="compositionally biased region" description="Basic and acidic residues" evidence="8">
    <location>
        <begin position="1681"/>
        <end position="1690"/>
    </location>
</feature>
<dbReference type="Gene3D" id="2.20.80.10">
    <property type="entry name" value="Lipovitellin-phosvitin complex, chain A, domain 4"/>
    <property type="match status" value="1"/>
</dbReference>
<proteinExistence type="predicted"/>
<dbReference type="FunFam" id="1.25.10.20:FF:000003">
    <property type="entry name" value="Vitellogenin C"/>
    <property type="match status" value="1"/>
</dbReference>
<dbReference type="InterPro" id="IPR011030">
    <property type="entry name" value="Lipovitellin_superhlx_dom"/>
</dbReference>
<protein>
    <submittedName>
        <fullName evidence="12">Lipoprotein amino terminal region domain-containing protein</fullName>
    </submittedName>
</protein>
<dbReference type="Gene3D" id="2.30.230.10">
    <property type="entry name" value="Lipovitellin, beta-sheet shell regions, chain A"/>
    <property type="match status" value="1"/>
</dbReference>
<reference evidence="12" key="1">
    <citation type="submission" date="2022-01" db="EMBL/GenBank/DDBJ databases">
        <title>Genome Sequence Resource for Two Populations of Ditylenchus destructor, the Migratory Endoparasitic Phytonematode.</title>
        <authorList>
            <person name="Zhang H."/>
            <person name="Lin R."/>
            <person name="Xie B."/>
        </authorList>
    </citation>
    <scope>NUCLEOTIDE SEQUENCE</scope>
    <source>
        <strain evidence="12">BazhouSP</strain>
    </source>
</reference>
<evidence type="ECO:0000256" key="7">
    <source>
        <dbReference type="PROSITE-ProRule" id="PRU00557"/>
    </source>
</evidence>
<dbReference type="InterPro" id="IPR015816">
    <property type="entry name" value="Vitellinogen_b-sht_N"/>
</dbReference>
<evidence type="ECO:0000256" key="1">
    <source>
        <dbReference type="ARBA" id="ARBA00004613"/>
    </source>
</evidence>
<dbReference type="GO" id="GO:0045735">
    <property type="term" value="F:nutrient reservoir activity"/>
    <property type="evidence" value="ECO:0007669"/>
    <property type="project" value="UniProtKB-KW"/>
</dbReference>
<dbReference type="InterPro" id="IPR015819">
    <property type="entry name" value="Lipid_transp_b-sht_shell"/>
</dbReference>
<evidence type="ECO:0000259" key="10">
    <source>
        <dbReference type="PROSITE" id="PS51211"/>
    </source>
</evidence>
<evidence type="ECO:0000256" key="3">
    <source>
        <dbReference type="ARBA" id="ARBA00022729"/>
    </source>
</evidence>
<evidence type="ECO:0000256" key="2">
    <source>
        <dbReference type="ARBA" id="ARBA00022525"/>
    </source>
</evidence>
<keyword evidence="2" id="KW-0964">Secreted</keyword>
<evidence type="ECO:0000313" key="13">
    <source>
        <dbReference type="Proteomes" id="UP001201812"/>
    </source>
</evidence>
<dbReference type="PANTHER" id="PTHR23345">
    <property type="entry name" value="VITELLOGENIN-RELATED"/>
    <property type="match status" value="1"/>
</dbReference>
<feature type="compositionally biased region" description="Acidic residues" evidence="8">
    <location>
        <begin position="1745"/>
        <end position="1755"/>
    </location>
</feature>
<dbReference type="InterPro" id="IPR050733">
    <property type="entry name" value="Vitellogenin/Apolipophorin"/>
</dbReference>
<dbReference type="Pfam" id="PF00094">
    <property type="entry name" value="VWD"/>
    <property type="match status" value="1"/>
</dbReference>
<dbReference type="Proteomes" id="UP001201812">
    <property type="component" value="Unassembled WGS sequence"/>
</dbReference>
<evidence type="ECO:0000259" key="11">
    <source>
        <dbReference type="PROSITE" id="PS51233"/>
    </source>
</evidence>
<keyword evidence="12" id="KW-0449">Lipoprotein</keyword>
<feature type="compositionally biased region" description="Low complexity" evidence="8">
    <location>
        <begin position="184"/>
        <end position="193"/>
    </location>
</feature>
<dbReference type="PROSITE" id="PS51211">
    <property type="entry name" value="VITELLOGENIN"/>
    <property type="match status" value="1"/>
</dbReference>
<comment type="caution">
    <text evidence="12">The sequence shown here is derived from an EMBL/GenBank/DDBJ whole genome shotgun (WGS) entry which is preliminary data.</text>
</comment>
<dbReference type="InterPro" id="IPR015255">
    <property type="entry name" value="Vitellinogen_open_b-sht"/>
</dbReference>
<dbReference type="PANTHER" id="PTHR23345:SF15">
    <property type="entry name" value="VITELLOGENIN 1-RELATED"/>
    <property type="match status" value="1"/>
</dbReference>
<evidence type="ECO:0000256" key="6">
    <source>
        <dbReference type="ARBA" id="ARBA00023180"/>
    </source>
</evidence>
<dbReference type="Pfam" id="PF01347">
    <property type="entry name" value="Vitellogenin_N"/>
    <property type="match status" value="2"/>
</dbReference>
<evidence type="ECO:0000256" key="9">
    <source>
        <dbReference type="SAM" id="SignalP"/>
    </source>
</evidence>
<dbReference type="Pfam" id="PF09172">
    <property type="entry name" value="Vit_open_b-sht"/>
    <property type="match status" value="1"/>
</dbReference>
<feature type="disulfide bond" evidence="7">
    <location>
        <begin position="297"/>
        <end position="300"/>
    </location>
</feature>
<organism evidence="12 13">
    <name type="scientific">Ditylenchus destructor</name>
    <dbReference type="NCBI Taxonomy" id="166010"/>
    <lineage>
        <taxon>Eukaryota</taxon>
        <taxon>Metazoa</taxon>
        <taxon>Ecdysozoa</taxon>
        <taxon>Nematoda</taxon>
        <taxon>Chromadorea</taxon>
        <taxon>Rhabditida</taxon>
        <taxon>Tylenchina</taxon>
        <taxon>Tylenchomorpha</taxon>
        <taxon>Sphaerularioidea</taxon>
        <taxon>Anguinidae</taxon>
        <taxon>Anguininae</taxon>
        <taxon>Ditylenchus</taxon>
    </lineage>
</organism>
<dbReference type="EMBL" id="JAKKPZ010000014">
    <property type="protein sequence ID" value="KAI1713929.1"/>
    <property type="molecule type" value="Genomic_DNA"/>
</dbReference>
<evidence type="ECO:0000256" key="4">
    <source>
        <dbReference type="ARBA" id="ARBA00022761"/>
    </source>
</evidence>
<dbReference type="GO" id="GO:0005576">
    <property type="term" value="C:extracellular region"/>
    <property type="evidence" value="ECO:0007669"/>
    <property type="project" value="UniProtKB-SubCell"/>
</dbReference>
<dbReference type="SUPFAM" id="SSF56968">
    <property type="entry name" value="Lipovitellin-phosvitin complex, beta-sheet shell regions"/>
    <property type="match status" value="2"/>
</dbReference>
<feature type="chain" id="PRO_5042009329" evidence="9">
    <location>
        <begin position="19"/>
        <end position="1878"/>
    </location>
</feature>
<evidence type="ECO:0000313" key="12">
    <source>
        <dbReference type="EMBL" id="KAI1713929.1"/>
    </source>
</evidence>
<feature type="domain" description="VWFD" evidence="11">
    <location>
        <begin position="1496"/>
        <end position="1686"/>
    </location>
</feature>
<feature type="signal peptide" evidence="9">
    <location>
        <begin position="1"/>
        <end position="18"/>
    </location>
</feature>
<keyword evidence="4" id="KW-0758">Storage protein</keyword>
<dbReference type="InterPro" id="IPR001846">
    <property type="entry name" value="VWF_type-D"/>
</dbReference>
<feature type="region of interest" description="Disordered" evidence="8">
    <location>
        <begin position="1681"/>
        <end position="1792"/>
    </location>
</feature>
<keyword evidence="3 9" id="KW-0732">Signal</keyword>
<keyword evidence="5 7" id="KW-1015">Disulfide bond</keyword>
<comment type="subcellular location">
    <subcellularLocation>
        <location evidence="1">Secreted</location>
    </subcellularLocation>
</comment>
<dbReference type="PROSITE" id="PS51233">
    <property type="entry name" value="VWFD"/>
    <property type="match status" value="1"/>
</dbReference>
<sequence length="1878" mass="212897">MKATTLVALVLLAGLCTASHKTRRYDNDDSQQSQTQKAKPFRAGRDYSFVYNGQIASGLDVSGPNNAPTAGDEPQQNAVTRIKANAKIAFETDQRATLRLENIRLGQLNQQIESPQQMQPMSMFERKEVEQEKREKLQIPLQFTYNDGVVERIQFQAQDPIWSKNIKRAVLNLIQLNLNRQQIPGSNQQQSQSWPLYSAEQEHSLQSDNEQSAFQTFTVPEITIEGECETTYTISKNKQQQEESSIESNRQQSQDEQCQSGKCSQSFNVTKTIDFRKCNKIADVAYGYQTQQQQPQCAKCRQNQQQAQKPQPRACSQECDPKEIKEQNLDRSTAARFVLAGKGPQQEYGIKRAELVSQYTYKNLRANSGAHASTMHTVVVAELIFQSSQPSQQQVEFQADPTNQKDTLLYDNDWDVEEKRFYMNGDEDYSNNSPFAKVEKVEQAQQKLKFLIRAASDKNAGIETTEAMNLQRLVEVLRMCSVQELNKIYQHMSDNAAQSSQRTEAEQQKVEQILADTLAIAGTRNTMQVLAEKIKSGDIKPNQAVQSLKQLSGLPAPSDNQADIVLNLCQHENVRRNQALKQTCLLTFGSVVGELCQQKTQQQDKTVAVFGAQSGFHSSRQCASAKKETFKQALVSEFKQAQNPYEKILALKALGNAAIDTSAQSLEQIIGNQRENPIVRANAIDALRRLRTKMSRKIQRILLPVLQNTRDHPAVRMTAFALIMQTSPEQPILDQVAYTLAKERNPQVQSLVYTALKSLSQSNAPGRKQNTEHLKNILKLANIDEQQLQASRFYQFPIYSNEQKEGVLINLMSVFFNRNGVLPNYLAAAMDTILNDEFDVNSVRAELIQQGVEQWYENIIQAVLKEQTSNVRGKRSSRNRNTEELRKVYSGLNAQPRRSSNRQEQDESEYSEQQPMALLTVRVGDVDTTIVPITSQNLPACLQQLVNGQRPSISDCINSEQGSQSFRSLRAMNLNERSVKIPTTMGLPLRILQTTPVLATIEGHIQPQSSGMDGAIAKANINVHPSICVVHLQKMGMWSPMVATGVQSVRGAELNVPINADLQLSSQGQIRGSLKTPAQPTQLLGLHSLPSTYTREYDSDRHQHREPKVKAVHIPQLEQLQRDVDHVCGKNTLGMPIRIQGHFHQPSDITDYRQLVQMAMCSENHIHIRYEPTPESPKEIILRAEPASFSKVSQRQSPKLDNFYSKTSPFDSPEEEFDQLEGHEQRRARLNTFLNKFQPSLYKHSMKLSAETKGGRKQVKAQMTASASCDAKFKYCRMEVDAERTPMLEGENSEWTLNSKLQILVPESVSNVQQLQQQRNAEDEKHHKLMVFGETEWGSEHKQQITFRVQGEKAHTKHWRNQISQQFQGPQQKFQEKQAAFLNKFDLVADYKLRAPAENFFQRCLEVIKGYGNFWNTESELRENGSERQVTACLIIDPLTQEHANVSVKTPNQVVRIRSMELPVKARPFALVRPNEKSSHSAVQLMSRLAMGKGRAECSVDGKRVDTFDDVHYKAPIGKCYSVLAKDCTNEQPQFAVMMKTIGDNQDKKIKVITADQLIECKPTQDSASGQKKLECTVNSQIVDPSNEGNDDNSYSQTVEFNNDDQTDVTINVEGVQVRFGCWGSQSCKNQKAWIKISSQYKEGQCGLCGHYDDKEGDELRMPNNKQADDLKQFHRSYSLRDDDCSKQDQEDLYSQTNNQKFREGRRDTEDYSSRSDEDEENVFDPSQANQKIAKKNAKNMSWQQDDETENEEESQWQAGAYHSDESSRLSFVQCEAQQEQQAENDDNDDAPVPVTKVLEYIHHICFSTQAVNQCPPGTYADSDRSNQKKVQFACLSRSDPQVRQMQRQGRRGVVVEMSKYQPSFVEPIQVPTRCVVY</sequence>
<dbReference type="SUPFAM" id="SSF48431">
    <property type="entry name" value="Lipovitellin-phosvitin complex, superhelical domain"/>
    <property type="match status" value="1"/>
</dbReference>
<dbReference type="GO" id="GO:0005319">
    <property type="term" value="F:lipid transporter activity"/>
    <property type="evidence" value="ECO:0007669"/>
    <property type="project" value="InterPro"/>
</dbReference>
<keyword evidence="6" id="KW-0325">Glycoprotein</keyword>